<keyword evidence="3" id="KW-1185">Reference proteome</keyword>
<dbReference type="Proteomes" id="UP000439903">
    <property type="component" value="Unassembled WGS sequence"/>
</dbReference>
<feature type="transmembrane region" description="Helical" evidence="1">
    <location>
        <begin position="7"/>
        <end position="29"/>
    </location>
</feature>
<evidence type="ECO:0000313" key="3">
    <source>
        <dbReference type="Proteomes" id="UP000439903"/>
    </source>
</evidence>
<organism evidence="2 3">
    <name type="scientific">Gigaspora margarita</name>
    <dbReference type="NCBI Taxonomy" id="4874"/>
    <lineage>
        <taxon>Eukaryota</taxon>
        <taxon>Fungi</taxon>
        <taxon>Fungi incertae sedis</taxon>
        <taxon>Mucoromycota</taxon>
        <taxon>Glomeromycotina</taxon>
        <taxon>Glomeromycetes</taxon>
        <taxon>Diversisporales</taxon>
        <taxon>Gigasporaceae</taxon>
        <taxon>Gigaspora</taxon>
    </lineage>
</organism>
<reference evidence="2 3" key="1">
    <citation type="journal article" date="2019" name="Environ. Microbiol.">
        <title>At the nexus of three kingdoms: the genome of the mycorrhizal fungus Gigaspora margarita provides insights into plant, endobacterial and fungal interactions.</title>
        <authorList>
            <person name="Venice F."/>
            <person name="Ghignone S."/>
            <person name="Salvioli di Fossalunga A."/>
            <person name="Amselem J."/>
            <person name="Novero M."/>
            <person name="Xianan X."/>
            <person name="Sedzielewska Toro K."/>
            <person name="Morin E."/>
            <person name="Lipzen A."/>
            <person name="Grigoriev I.V."/>
            <person name="Henrissat B."/>
            <person name="Martin F.M."/>
            <person name="Bonfante P."/>
        </authorList>
    </citation>
    <scope>NUCLEOTIDE SEQUENCE [LARGE SCALE GENOMIC DNA]</scope>
    <source>
        <strain evidence="2 3">BEG34</strain>
    </source>
</reference>
<name>A0A8H4ERA9_GIGMA</name>
<dbReference type="AlphaFoldDB" id="A0A8H4ERA9"/>
<keyword evidence="1" id="KW-0812">Transmembrane</keyword>
<sequence length="186" mass="21491">MTRNFRCLIGGILGIPLIILILLCPVFEILKFQYFFQQITREMKLANVIIEFCYLVCTISIPFSLVVSAICNCCRLKVFVETFKEELFPILLIWLIVAISYSVITKDEIKPIPSYCPSDFSYPHGISIATCRIRLMNLIFMWLFVLFGGLWIQAAYFGILPKDNDLKRLTGTYSYVDESPPPYWSN</sequence>
<feature type="transmembrane region" description="Helical" evidence="1">
    <location>
        <begin position="86"/>
        <end position="104"/>
    </location>
</feature>
<gene>
    <name evidence="2" type="ORF">F8M41_007230</name>
</gene>
<dbReference type="OrthoDB" id="2349129at2759"/>
<keyword evidence="1" id="KW-0472">Membrane</keyword>
<feature type="transmembrane region" description="Helical" evidence="1">
    <location>
        <begin position="139"/>
        <end position="159"/>
    </location>
</feature>
<accession>A0A8H4ERA9</accession>
<feature type="transmembrane region" description="Helical" evidence="1">
    <location>
        <begin position="49"/>
        <end position="74"/>
    </location>
</feature>
<comment type="caution">
    <text evidence="2">The sequence shown here is derived from an EMBL/GenBank/DDBJ whole genome shotgun (WGS) entry which is preliminary data.</text>
</comment>
<keyword evidence="1" id="KW-1133">Transmembrane helix</keyword>
<protein>
    <submittedName>
        <fullName evidence="2">Uncharacterized protein</fullName>
    </submittedName>
</protein>
<proteinExistence type="predicted"/>
<evidence type="ECO:0000256" key="1">
    <source>
        <dbReference type="SAM" id="Phobius"/>
    </source>
</evidence>
<evidence type="ECO:0000313" key="2">
    <source>
        <dbReference type="EMBL" id="KAF0539156.1"/>
    </source>
</evidence>
<dbReference type="EMBL" id="WTPW01000173">
    <property type="protein sequence ID" value="KAF0539156.1"/>
    <property type="molecule type" value="Genomic_DNA"/>
</dbReference>